<dbReference type="Gene3D" id="3.90.79.10">
    <property type="entry name" value="Nucleoside Triphosphate Pyrophosphohydrolase"/>
    <property type="match status" value="1"/>
</dbReference>
<dbReference type="EMBL" id="JBJGBS010000002">
    <property type="protein sequence ID" value="MFO3703539.1"/>
    <property type="molecule type" value="Genomic_DNA"/>
</dbReference>
<organism evidence="5 6">
    <name type="scientific">Xanthomonas codiaei</name>
    <dbReference type="NCBI Taxonomy" id="56463"/>
    <lineage>
        <taxon>Bacteria</taxon>
        <taxon>Pseudomonadati</taxon>
        <taxon>Pseudomonadota</taxon>
        <taxon>Gammaproteobacteria</taxon>
        <taxon>Lysobacterales</taxon>
        <taxon>Lysobacteraceae</taxon>
        <taxon>Xanthomonas</taxon>
    </lineage>
</organism>
<evidence type="ECO:0000259" key="4">
    <source>
        <dbReference type="PROSITE" id="PS51462"/>
    </source>
</evidence>
<dbReference type="InterPro" id="IPR015797">
    <property type="entry name" value="NUDIX_hydrolase-like_dom_sf"/>
</dbReference>
<dbReference type="Pfam" id="PF00293">
    <property type="entry name" value="NUDIX"/>
    <property type="match status" value="1"/>
</dbReference>
<evidence type="ECO:0000313" key="6">
    <source>
        <dbReference type="Proteomes" id="UP001637990"/>
    </source>
</evidence>
<dbReference type="PROSITE" id="PS51462">
    <property type="entry name" value="NUDIX"/>
    <property type="match status" value="1"/>
</dbReference>
<evidence type="ECO:0000313" key="5">
    <source>
        <dbReference type="EMBL" id="MFO3703539.1"/>
    </source>
</evidence>
<dbReference type="PRINTS" id="PR00502">
    <property type="entry name" value="NUDIXFAMILY"/>
</dbReference>
<name>A0ABW9MFZ5_9XANT</name>
<reference evidence="5 6" key="1">
    <citation type="submission" date="2024-11" db="EMBL/GenBank/DDBJ databases">
        <title>Genome sequencing of Xanthomonas codiaei.</title>
        <authorList>
            <person name="Studholme D.J."/>
        </authorList>
    </citation>
    <scope>NUCLEOTIDE SEQUENCE [LARGE SCALE GENOMIC DNA]</scope>
    <source>
        <strain evidence="5 6">NCPPB 4350</strain>
    </source>
</reference>
<keyword evidence="2 3" id="KW-0378">Hydrolase</keyword>
<proteinExistence type="inferred from homology"/>
<feature type="domain" description="Nudix hydrolase" evidence="4">
    <location>
        <begin position="136"/>
        <end position="299"/>
    </location>
</feature>
<comment type="similarity">
    <text evidence="3">Belongs to the Nudix hydrolase family.</text>
</comment>
<dbReference type="InterPro" id="IPR000086">
    <property type="entry name" value="NUDIX_hydrolase_dom"/>
</dbReference>
<comment type="caution">
    <text evidence="5">The sequence shown here is derived from an EMBL/GenBank/DDBJ whole genome shotgun (WGS) entry which is preliminary data.</text>
</comment>
<protein>
    <submittedName>
        <fullName evidence="5">NUDIX hydrolase</fullName>
    </submittedName>
</protein>
<dbReference type="Proteomes" id="UP001637990">
    <property type="component" value="Unassembled WGS sequence"/>
</dbReference>
<sequence>MPQVYAAVSDRAGHYLIARKRILNRWWAEYAAPVLAVEALTVVCEINANPVQNWNTAHAGLSAAYQAANGVFSDGIAVFPDAASALKIARDACITSPDGKMIADNTLFAIRNLIDVTIARGNGVALAPSIRCDTDALASSIAAAVDNPLQWNTPRAQANSIASDIGSWAVSQPPGIVNQAGQWALPGGGIHGGESVEAAARREFAEETGFSLDNVSHFPGDPPVKLTDTQGQSFWLACFFTKLDLDAIVTSINQATIPRVGVNRPNGSGVCDWELACVQRVNKSQLAKHLGAYQFLTRSAIEEAAYAKAGIAYPPLPDAPSPSRHDRGWQRGRRQAIDWYELIALHLQSLR</sequence>
<gene>
    <name evidence="5" type="ORF">ACI6Q5_00790</name>
</gene>
<dbReference type="InterPro" id="IPR020476">
    <property type="entry name" value="Nudix_hydrolase"/>
</dbReference>
<keyword evidence="6" id="KW-1185">Reference proteome</keyword>
<dbReference type="PROSITE" id="PS00893">
    <property type="entry name" value="NUDIX_BOX"/>
    <property type="match status" value="1"/>
</dbReference>
<evidence type="ECO:0000256" key="1">
    <source>
        <dbReference type="ARBA" id="ARBA00001946"/>
    </source>
</evidence>
<evidence type="ECO:0000256" key="2">
    <source>
        <dbReference type="ARBA" id="ARBA00022801"/>
    </source>
</evidence>
<evidence type="ECO:0000256" key="3">
    <source>
        <dbReference type="RuleBase" id="RU003476"/>
    </source>
</evidence>
<dbReference type="GO" id="GO:0016787">
    <property type="term" value="F:hydrolase activity"/>
    <property type="evidence" value="ECO:0007669"/>
    <property type="project" value="UniProtKB-KW"/>
</dbReference>
<dbReference type="InterPro" id="IPR020084">
    <property type="entry name" value="NUDIX_hydrolase_CS"/>
</dbReference>
<dbReference type="CDD" id="cd02883">
    <property type="entry name" value="NUDIX_Hydrolase"/>
    <property type="match status" value="1"/>
</dbReference>
<dbReference type="SUPFAM" id="SSF55811">
    <property type="entry name" value="Nudix"/>
    <property type="match status" value="1"/>
</dbReference>
<dbReference type="RefSeq" id="WP_208622747.1">
    <property type="nucleotide sequence ID" value="NZ_JBJGBS010000002.1"/>
</dbReference>
<comment type="cofactor">
    <cofactor evidence="1">
        <name>Mg(2+)</name>
        <dbReference type="ChEBI" id="CHEBI:18420"/>
    </cofactor>
</comment>
<accession>A0ABW9MFZ5</accession>